<proteinExistence type="predicted"/>
<organism evidence="2 3">
    <name type="scientific">Yersinia phage fHe-Yen3-01</name>
    <dbReference type="NCBI Taxonomy" id="1932893"/>
    <lineage>
        <taxon>Viruses</taxon>
        <taxon>Duplodnaviria</taxon>
        <taxon>Heunggongvirae</taxon>
        <taxon>Uroviricota</taxon>
        <taxon>Caudoviricetes</taxon>
        <taxon>Autographivirales</taxon>
        <taxon>Autonotataviridae</taxon>
        <taxon>Melnykvirinae</taxon>
        <taxon>Pokrovskaiavirus</taxon>
        <taxon>Pokrovskaiavirus fHeYen301</taxon>
    </lineage>
</organism>
<dbReference type="InterPro" id="IPR003615">
    <property type="entry name" value="HNH_nuc"/>
</dbReference>
<name>A0A1L7DQS8_9CAUD</name>
<dbReference type="InterPro" id="IPR044930">
    <property type="entry name" value="Homing_endonuclease_His-Me"/>
</dbReference>
<dbReference type="EMBL" id="KY318515">
    <property type="protein sequence ID" value="APU00362.1"/>
    <property type="molecule type" value="Genomic_DNA"/>
</dbReference>
<sequence>MTGCIDHGQHGEAAVHGTKWYKDGCVGYHVYSYCMANDKDPRSLKGTGIVVRHKCDNPRCINPDHLELGSHSDNMRDRVVRKTGCRGSKQKDAKLSYEIADVIRETVGKSQRALAKEYRVSQYQIWSVLNYKTWVK</sequence>
<evidence type="ECO:0000313" key="2">
    <source>
        <dbReference type="EMBL" id="APU00362.1"/>
    </source>
</evidence>
<dbReference type="InterPro" id="IPR044925">
    <property type="entry name" value="His-Me_finger_sf"/>
</dbReference>
<reference evidence="3" key="1">
    <citation type="submission" date="2016-12" db="EMBL/GenBank/DDBJ databases">
        <title>Characterization and complete genome sequence of Yersinia bacteriophage, fHe-Yen3-01.</title>
        <authorList>
            <person name="Jun J.W."/>
            <person name="Wicklund A."/>
            <person name="Skurnik M."/>
        </authorList>
    </citation>
    <scope>NUCLEOTIDE SEQUENCE [LARGE SCALE GENOMIC DNA]</scope>
</reference>
<dbReference type="Gene3D" id="3.90.75.10">
    <property type="entry name" value="Homing Intron 3 (I-ppo) Encoded Endonuclease, Chain A"/>
    <property type="match status" value="1"/>
</dbReference>
<evidence type="ECO:0000259" key="1">
    <source>
        <dbReference type="Pfam" id="PF13392"/>
    </source>
</evidence>
<gene>
    <name evidence="2" type="ORF">fHeYen301_29</name>
</gene>
<evidence type="ECO:0000313" key="3">
    <source>
        <dbReference type="Proteomes" id="UP000225269"/>
    </source>
</evidence>
<dbReference type="Proteomes" id="UP000225269">
    <property type="component" value="Segment"/>
</dbReference>
<protein>
    <recommendedName>
        <fullName evidence="1">HNH nuclease domain-containing protein</fullName>
    </recommendedName>
</protein>
<feature type="domain" description="HNH nuclease" evidence="1">
    <location>
        <begin position="48"/>
        <end position="76"/>
    </location>
</feature>
<dbReference type="Pfam" id="PF13392">
    <property type="entry name" value="HNH_3"/>
    <property type="match status" value="1"/>
</dbReference>
<accession>A0A1L7DQS8</accession>
<dbReference type="SUPFAM" id="SSF54060">
    <property type="entry name" value="His-Me finger endonucleases"/>
    <property type="match status" value="1"/>
</dbReference>
<dbReference type="GO" id="GO:0004519">
    <property type="term" value="F:endonuclease activity"/>
    <property type="evidence" value="ECO:0007669"/>
    <property type="project" value="InterPro"/>
</dbReference>
<keyword evidence="3" id="KW-1185">Reference proteome</keyword>